<dbReference type="EMBL" id="JAFEUC010000012">
    <property type="protein sequence ID" value="MBM7079232.1"/>
    <property type="molecule type" value="Genomic_DNA"/>
</dbReference>
<feature type="transmembrane region" description="Helical" evidence="2">
    <location>
        <begin position="41"/>
        <end position="64"/>
    </location>
</feature>
<feature type="compositionally biased region" description="Polar residues" evidence="1">
    <location>
        <begin position="1"/>
        <end position="10"/>
    </location>
</feature>
<reference evidence="3 4" key="1">
    <citation type="submission" date="2021-02" db="EMBL/GenBank/DDBJ databases">
        <authorList>
            <person name="Ra J.-S."/>
        </authorList>
    </citation>
    <scope>NUCLEOTIDE SEQUENCE [LARGE SCALE GENOMIC DNA]</scope>
    <source>
        <strain evidence="3 4">MMS20-R1-14</strain>
    </source>
</reference>
<evidence type="ECO:0008006" key="5">
    <source>
        <dbReference type="Google" id="ProtNLM"/>
    </source>
</evidence>
<feature type="compositionally biased region" description="Pro residues" evidence="1">
    <location>
        <begin position="21"/>
        <end position="33"/>
    </location>
</feature>
<evidence type="ECO:0000256" key="2">
    <source>
        <dbReference type="SAM" id="Phobius"/>
    </source>
</evidence>
<keyword evidence="2" id="KW-0812">Transmembrane</keyword>
<keyword evidence="2" id="KW-1133">Transmembrane helix</keyword>
<keyword evidence="4" id="KW-1185">Reference proteome</keyword>
<dbReference type="Proteomes" id="UP001518872">
    <property type="component" value="Unassembled WGS sequence"/>
</dbReference>
<protein>
    <recommendedName>
        <fullName evidence="5">Mce-associated membrane protein</fullName>
    </recommendedName>
</protein>
<accession>A0ABS2IY26</accession>
<name>A0ABS2IY26_9ACTN</name>
<organism evidence="3 4">
    <name type="scientific">Micromonospora humida</name>
    <dbReference type="NCBI Taxonomy" id="2809018"/>
    <lineage>
        <taxon>Bacteria</taxon>
        <taxon>Bacillati</taxon>
        <taxon>Actinomycetota</taxon>
        <taxon>Actinomycetes</taxon>
        <taxon>Micromonosporales</taxon>
        <taxon>Micromonosporaceae</taxon>
        <taxon>Micromonospora</taxon>
    </lineage>
</organism>
<evidence type="ECO:0000313" key="3">
    <source>
        <dbReference type="EMBL" id="MBM7079232.1"/>
    </source>
</evidence>
<evidence type="ECO:0000313" key="4">
    <source>
        <dbReference type="Proteomes" id="UP001518872"/>
    </source>
</evidence>
<dbReference type="RefSeq" id="WP_204927153.1">
    <property type="nucleotide sequence ID" value="NZ_JAFEUC010000012.1"/>
</dbReference>
<evidence type="ECO:0000256" key="1">
    <source>
        <dbReference type="SAM" id="MobiDB-lite"/>
    </source>
</evidence>
<feature type="region of interest" description="Disordered" evidence="1">
    <location>
        <begin position="1"/>
        <end position="34"/>
    </location>
</feature>
<sequence>MQPPAGSQVSRVPAQRTPPEHSAPPAPLPVPQRPPRRLRTVLTVVAGVLALLCVGGGITGYVLYERAATPDRSAPDVVVDNYLREFLVNENDTRASLLVCSESSDGLAALRALRNDLRDRERRFSATLTVSWGALSVQRDGETAQVETDLILSAAVDGISQSDRQRWRFQTRLDDHWTICMANMVG</sequence>
<gene>
    <name evidence="3" type="ORF">JQX11_23210</name>
</gene>
<proteinExistence type="predicted"/>
<comment type="caution">
    <text evidence="3">The sequence shown here is derived from an EMBL/GenBank/DDBJ whole genome shotgun (WGS) entry which is preliminary data.</text>
</comment>
<keyword evidence="2" id="KW-0472">Membrane</keyword>